<dbReference type="OrthoDB" id="5273684at2759"/>
<evidence type="ECO:0000256" key="1">
    <source>
        <dbReference type="ARBA" id="ARBA00011891"/>
    </source>
</evidence>
<dbReference type="EMBL" id="ML987199">
    <property type="protein sequence ID" value="KAF2245886.1"/>
    <property type="molecule type" value="Genomic_DNA"/>
</dbReference>
<evidence type="ECO:0000313" key="4">
    <source>
        <dbReference type="EMBL" id="KAF2245886.1"/>
    </source>
</evidence>
<name>A0A6A6I6D9_9PLEO</name>
<dbReference type="PANTHER" id="PTHR28583">
    <property type="entry name" value="ACID AMIDASE"/>
    <property type="match status" value="1"/>
</dbReference>
<protein>
    <recommendedName>
        <fullName evidence="1">ceramidase</fullName>
        <ecNumber evidence="1">3.5.1.23</ecNumber>
    </recommendedName>
</protein>
<dbReference type="InterPro" id="IPR029130">
    <property type="entry name" value="Acid_ceramidase_N"/>
</dbReference>
<reference evidence="4" key="1">
    <citation type="journal article" date="2020" name="Stud. Mycol.">
        <title>101 Dothideomycetes genomes: a test case for predicting lifestyles and emergence of pathogens.</title>
        <authorList>
            <person name="Haridas S."/>
            <person name="Albert R."/>
            <person name="Binder M."/>
            <person name="Bloem J."/>
            <person name="Labutti K."/>
            <person name="Salamov A."/>
            <person name="Andreopoulos B."/>
            <person name="Baker S."/>
            <person name="Barry K."/>
            <person name="Bills G."/>
            <person name="Bluhm B."/>
            <person name="Cannon C."/>
            <person name="Castanera R."/>
            <person name="Culley D."/>
            <person name="Daum C."/>
            <person name="Ezra D."/>
            <person name="Gonzalez J."/>
            <person name="Henrissat B."/>
            <person name="Kuo A."/>
            <person name="Liang C."/>
            <person name="Lipzen A."/>
            <person name="Lutzoni F."/>
            <person name="Magnuson J."/>
            <person name="Mondo S."/>
            <person name="Nolan M."/>
            <person name="Ohm R."/>
            <person name="Pangilinan J."/>
            <person name="Park H.-J."/>
            <person name="Ramirez L."/>
            <person name="Alfaro M."/>
            <person name="Sun H."/>
            <person name="Tritt A."/>
            <person name="Yoshinaga Y."/>
            <person name="Zwiers L.-H."/>
            <person name="Turgeon B."/>
            <person name="Goodwin S."/>
            <person name="Spatafora J."/>
            <person name="Crous P."/>
            <person name="Grigoriev I."/>
        </authorList>
    </citation>
    <scope>NUCLEOTIDE SEQUENCE</scope>
    <source>
        <strain evidence="4">CBS 122368</strain>
    </source>
</reference>
<keyword evidence="5" id="KW-1185">Reference proteome</keyword>
<dbReference type="GeneID" id="54582857"/>
<accession>A0A6A6I6D9</accession>
<evidence type="ECO:0000259" key="3">
    <source>
        <dbReference type="Pfam" id="PF15508"/>
    </source>
</evidence>
<dbReference type="Proteomes" id="UP000800094">
    <property type="component" value="Unassembled WGS sequence"/>
</dbReference>
<feature type="region of interest" description="Disordered" evidence="2">
    <location>
        <begin position="259"/>
        <end position="284"/>
    </location>
</feature>
<feature type="region of interest" description="Disordered" evidence="2">
    <location>
        <begin position="1"/>
        <end position="25"/>
    </location>
</feature>
<proteinExistence type="predicted"/>
<dbReference type="PANTHER" id="PTHR28583:SF1">
    <property type="entry name" value="ACID CERAMIDASE"/>
    <property type="match status" value="1"/>
</dbReference>
<evidence type="ECO:0000313" key="5">
    <source>
        <dbReference type="Proteomes" id="UP000800094"/>
    </source>
</evidence>
<evidence type="ECO:0000256" key="2">
    <source>
        <dbReference type="SAM" id="MobiDB-lite"/>
    </source>
</evidence>
<organism evidence="4 5">
    <name type="scientific">Trematosphaeria pertusa</name>
    <dbReference type="NCBI Taxonomy" id="390896"/>
    <lineage>
        <taxon>Eukaryota</taxon>
        <taxon>Fungi</taxon>
        <taxon>Dikarya</taxon>
        <taxon>Ascomycota</taxon>
        <taxon>Pezizomycotina</taxon>
        <taxon>Dothideomycetes</taxon>
        <taxon>Pleosporomycetidae</taxon>
        <taxon>Pleosporales</taxon>
        <taxon>Massarineae</taxon>
        <taxon>Trematosphaeriaceae</taxon>
        <taxon>Trematosphaeria</taxon>
    </lineage>
</organism>
<feature type="compositionally biased region" description="Basic and acidic residues" evidence="2">
    <location>
        <begin position="13"/>
        <end position="25"/>
    </location>
</feature>
<gene>
    <name evidence="4" type="ORF">BU26DRAFT_521427</name>
</gene>
<dbReference type="RefSeq" id="XP_033680890.1">
    <property type="nucleotide sequence ID" value="XM_033829527.1"/>
</dbReference>
<dbReference type="EC" id="3.5.1.23" evidence="1"/>
<sequence>MVRTRSQAARAAKPHDSTHDANSETLPHEAVIRTVEIDAESTDSFDTVPPIYTIDLSLPPEQRYVQVAKDYKLVIEGLTHIFDDLLESVKLPKKLFHFVARLILRKLHSKEQTAELAGISKVTEVPMYLLVAYNVLLDLFMGCTSGGIPVKERGKRESKIMHFRTLDWGMPQLKEAIAQFEFKEKPDGEVVARTINYVGFVGVVTGVTKGLSLSLNFRPYHNDDRSTWSNCKFYGHILMVLLGLRPCIAAHLRDVMLPPSRAPRTKNRKRKNREDDTPGYALTDMTREIPPVPSHILANIARDFPSIPTTAAYLTFCSGAQTIVLEKDRVTANIVCSDTFVTVTNHDVSYESLSTNAQAAHAAHAKTHHFGIGMKELVDESMDRKGCMVAKWEKRCRRLRQRGRGGPKGDQEGVELQELKRWLLDYPVTNGETHFVTIMDPAEGVFRWVRSFEKSLFEESDEGGE</sequence>
<dbReference type="AlphaFoldDB" id="A0A6A6I6D9"/>
<feature type="domain" description="Acid ceramidase N-terminal" evidence="3">
    <location>
        <begin position="49"/>
        <end position="102"/>
    </location>
</feature>
<dbReference type="GO" id="GO:0017040">
    <property type="term" value="F:N-acylsphingosine amidohydrolase activity"/>
    <property type="evidence" value="ECO:0007669"/>
    <property type="project" value="UniProtKB-EC"/>
</dbReference>
<dbReference type="Pfam" id="PF15508">
    <property type="entry name" value="NAAA-beta"/>
    <property type="match status" value="1"/>
</dbReference>